<feature type="transmembrane region" description="Helical" evidence="1">
    <location>
        <begin position="12"/>
        <end position="33"/>
    </location>
</feature>
<dbReference type="OrthoDB" id="9910602at2"/>
<proteinExistence type="predicted"/>
<feature type="transmembrane region" description="Helical" evidence="1">
    <location>
        <begin position="39"/>
        <end position="59"/>
    </location>
</feature>
<organism evidence="2 3">
    <name type="scientific">Streptosporangium subroseum</name>
    <dbReference type="NCBI Taxonomy" id="106412"/>
    <lineage>
        <taxon>Bacteria</taxon>
        <taxon>Bacillati</taxon>
        <taxon>Actinomycetota</taxon>
        <taxon>Actinomycetes</taxon>
        <taxon>Streptosporangiales</taxon>
        <taxon>Streptosporangiaceae</taxon>
        <taxon>Streptosporangium</taxon>
    </lineage>
</organism>
<dbReference type="Proteomes" id="UP000198282">
    <property type="component" value="Unassembled WGS sequence"/>
</dbReference>
<feature type="transmembrane region" description="Helical" evidence="1">
    <location>
        <begin position="66"/>
        <end position="84"/>
    </location>
</feature>
<keyword evidence="3" id="KW-1185">Reference proteome</keyword>
<accession>A0A239NX30</accession>
<keyword evidence="1" id="KW-0472">Membrane</keyword>
<dbReference type="AlphaFoldDB" id="A0A239NX30"/>
<evidence type="ECO:0000256" key="1">
    <source>
        <dbReference type="SAM" id="Phobius"/>
    </source>
</evidence>
<dbReference type="EMBL" id="FZOD01000072">
    <property type="protein sequence ID" value="SNT59242.1"/>
    <property type="molecule type" value="Genomic_DNA"/>
</dbReference>
<keyword evidence="1" id="KW-0812">Transmembrane</keyword>
<name>A0A239NX30_9ACTN</name>
<evidence type="ECO:0000313" key="3">
    <source>
        <dbReference type="Proteomes" id="UP000198282"/>
    </source>
</evidence>
<sequence length="168" mass="17617">MTDNDPHSTNRLLPGVLSGLVAMVVGAAAYGAFLGFSGYGLGYATVGVGVLVGLAMIAVRPASRVLPPLAAFFSLAGAVLGQIAGDTIRWAQASGVDYGTAVGEVLGPFPQQLKEQPIWILFWVIAAYVGFGFVNSRVKSARETLAASSLPQRDETEYVDNFAPRKQA</sequence>
<evidence type="ECO:0000313" key="2">
    <source>
        <dbReference type="EMBL" id="SNT59242.1"/>
    </source>
</evidence>
<protein>
    <submittedName>
        <fullName evidence="2">Uncharacterized protein</fullName>
    </submittedName>
</protein>
<dbReference type="RefSeq" id="WP_089212699.1">
    <property type="nucleotide sequence ID" value="NZ_FZOD01000072.1"/>
</dbReference>
<reference evidence="2 3" key="1">
    <citation type="submission" date="2017-06" db="EMBL/GenBank/DDBJ databases">
        <authorList>
            <person name="Kim H.J."/>
            <person name="Triplett B.A."/>
        </authorList>
    </citation>
    <scope>NUCLEOTIDE SEQUENCE [LARGE SCALE GENOMIC DNA]</scope>
    <source>
        <strain evidence="2 3">CGMCC 4.2132</strain>
    </source>
</reference>
<gene>
    <name evidence="2" type="ORF">SAMN05216276_107222</name>
</gene>
<feature type="transmembrane region" description="Helical" evidence="1">
    <location>
        <begin position="116"/>
        <end position="134"/>
    </location>
</feature>
<keyword evidence="1" id="KW-1133">Transmembrane helix</keyword>